<feature type="binding site" evidence="4">
    <location>
        <position position="73"/>
    </location>
    <ligand>
        <name>Zn(2+)</name>
        <dbReference type="ChEBI" id="CHEBI:29105"/>
    </ligand>
</feature>
<sequence length="115" mass="12939">MHEYSIVTALIEQCEKLAEQNSANKITRVDIKLGILSGVEPALLETAFEAFKLEGICHNAQLNMLIQPLILQCHCCNEQTIHQQRSIVCDHCQSTNTTVLDGEEMLLMQLELEQS</sequence>
<keyword evidence="6" id="KW-1185">Reference proteome</keyword>
<name>B8CMJ4_SHEPW</name>
<dbReference type="Pfam" id="PF01155">
    <property type="entry name" value="HypA"/>
    <property type="match status" value="1"/>
</dbReference>
<keyword evidence="3 4" id="KW-0862">Zinc</keyword>
<dbReference type="HOGENOM" id="CLU_126929_6_0_6"/>
<organism evidence="5 6">
    <name type="scientific">Shewanella piezotolerans (strain WP3 / JCM 13877)</name>
    <dbReference type="NCBI Taxonomy" id="225849"/>
    <lineage>
        <taxon>Bacteria</taxon>
        <taxon>Pseudomonadati</taxon>
        <taxon>Pseudomonadota</taxon>
        <taxon>Gammaproteobacteria</taxon>
        <taxon>Alteromonadales</taxon>
        <taxon>Shewanellaceae</taxon>
        <taxon>Shewanella</taxon>
    </lineage>
</organism>
<feature type="binding site" evidence="4">
    <location>
        <position position="92"/>
    </location>
    <ligand>
        <name>Zn(2+)</name>
        <dbReference type="ChEBI" id="CHEBI:29105"/>
    </ligand>
</feature>
<keyword evidence="2 4" id="KW-0479">Metal-binding</keyword>
<dbReference type="GO" id="GO:0016151">
    <property type="term" value="F:nickel cation binding"/>
    <property type="evidence" value="ECO:0007669"/>
    <property type="project" value="UniProtKB-UniRule"/>
</dbReference>
<dbReference type="PIRSF" id="PIRSF004761">
    <property type="entry name" value="Hydrgn_mat_HypA"/>
    <property type="match status" value="1"/>
</dbReference>
<evidence type="ECO:0000313" key="5">
    <source>
        <dbReference type="EMBL" id="ACJ29384.1"/>
    </source>
</evidence>
<dbReference type="KEGG" id="swp:swp_2649"/>
<keyword evidence="1 4" id="KW-0533">Nickel</keyword>
<protein>
    <recommendedName>
        <fullName evidence="4">Hydrogenase maturation factor HypA</fullName>
    </recommendedName>
</protein>
<dbReference type="HAMAP" id="MF_00213">
    <property type="entry name" value="HypA_HybF"/>
    <property type="match status" value="1"/>
</dbReference>
<evidence type="ECO:0000256" key="4">
    <source>
        <dbReference type="HAMAP-Rule" id="MF_00213"/>
    </source>
</evidence>
<evidence type="ECO:0000256" key="2">
    <source>
        <dbReference type="ARBA" id="ARBA00022723"/>
    </source>
</evidence>
<comment type="similarity">
    <text evidence="4">Belongs to the HypA/HybF family.</text>
</comment>
<proteinExistence type="inferred from homology"/>
<dbReference type="PANTHER" id="PTHR34535">
    <property type="entry name" value="HYDROGENASE MATURATION FACTOR HYPA"/>
    <property type="match status" value="1"/>
</dbReference>
<dbReference type="STRING" id="225849.swp_2649"/>
<dbReference type="InterPro" id="IPR000688">
    <property type="entry name" value="HypA/HybF"/>
</dbReference>
<evidence type="ECO:0000256" key="1">
    <source>
        <dbReference type="ARBA" id="ARBA00022596"/>
    </source>
</evidence>
<comment type="function">
    <text evidence="4">Involved in the maturation of [NiFe] hydrogenases. Required for nickel insertion into the metal center of the hydrogenase.</text>
</comment>
<dbReference type="OrthoDB" id="288014at2"/>
<dbReference type="GO" id="GO:0008270">
    <property type="term" value="F:zinc ion binding"/>
    <property type="evidence" value="ECO:0007669"/>
    <property type="project" value="UniProtKB-UniRule"/>
</dbReference>
<dbReference type="EMBL" id="CP000472">
    <property type="protein sequence ID" value="ACJ29384.1"/>
    <property type="molecule type" value="Genomic_DNA"/>
</dbReference>
<accession>B8CMJ4</accession>
<feature type="binding site" evidence="4">
    <location>
        <position position="2"/>
    </location>
    <ligand>
        <name>Ni(2+)</name>
        <dbReference type="ChEBI" id="CHEBI:49786"/>
    </ligand>
</feature>
<evidence type="ECO:0000256" key="3">
    <source>
        <dbReference type="ARBA" id="ARBA00022833"/>
    </source>
</evidence>
<evidence type="ECO:0000313" key="6">
    <source>
        <dbReference type="Proteomes" id="UP000000753"/>
    </source>
</evidence>
<dbReference type="PANTHER" id="PTHR34535:SF3">
    <property type="entry name" value="HYDROGENASE MATURATION FACTOR HYPA"/>
    <property type="match status" value="1"/>
</dbReference>
<dbReference type="AlphaFoldDB" id="B8CMJ4"/>
<dbReference type="GO" id="GO:0051604">
    <property type="term" value="P:protein maturation"/>
    <property type="evidence" value="ECO:0007669"/>
    <property type="project" value="InterPro"/>
</dbReference>
<dbReference type="RefSeq" id="WP_020912740.1">
    <property type="nucleotide sequence ID" value="NC_011566.1"/>
</dbReference>
<feature type="binding site" evidence="4">
    <location>
        <position position="76"/>
    </location>
    <ligand>
        <name>Zn(2+)</name>
        <dbReference type="ChEBI" id="CHEBI:29105"/>
    </ligand>
</feature>
<feature type="binding site" evidence="4">
    <location>
        <position position="89"/>
    </location>
    <ligand>
        <name>Zn(2+)</name>
        <dbReference type="ChEBI" id="CHEBI:29105"/>
    </ligand>
</feature>
<gene>
    <name evidence="4" type="primary">hypA</name>
    <name evidence="5" type="ordered locus">swp_2649</name>
</gene>
<dbReference type="Proteomes" id="UP000000753">
    <property type="component" value="Chromosome"/>
</dbReference>
<dbReference type="Gene3D" id="3.30.2320.80">
    <property type="match status" value="1"/>
</dbReference>
<reference evidence="5 6" key="1">
    <citation type="journal article" date="2008" name="PLoS ONE">
        <title>Environmental adaptation: genomic analysis of the piezotolerant and psychrotolerant deep-sea iron reducing bacterium Shewanella piezotolerans WP3.</title>
        <authorList>
            <person name="Wang F."/>
            <person name="Wang J."/>
            <person name="Jian H."/>
            <person name="Zhang B."/>
            <person name="Li S."/>
            <person name="Wang F."/>
            <person name="Zeng X."/>
            <person name="Gao L."/>
            <person name="Bartlett D.H."/>
            <person name="Yu J."/>
            <person name="Hu S."/>
            <person name="Xiao X."/>
        </authorList>
    </citation>
    <scope>NUCLEOTIDE SEQUENCE [LARGE SCALE GENOMIC DNA]</scope>
    <source>
        <strain evidence="6">WP3 / JCM 13877</strain>
    </source>
</reference>
<dbReference type="eggNOG" id="COG0375">
    <property type="taxonomic scope" value="Bacteria"/>
</dbReference>